<feature type="region of interest" description="Disordered" evidence="1">
    <location>
        <begin position="495"/>
        <end position="546"/>
    </location>
</feature>
<name>A0A0N0P2Q7_LEPSE</name>
<protein>
    <submittedName>
        <fullName evidence="2">Uncharacterized protein</fullName>
    </submittedName>
</protein>
<comment type="caution">
    <text evidence="2">The sequence shown here is derived from an EMBL/GenBank/DDBJ whole genome shotgun (WGS) entry which is preliminary data.</text>
</comment>
<evidence type="ECO:0000313" key="2">
    <source>
        <dbReference type="EMBL" id="KPI82787.1"/>
    </source>
</evidence>
<accession>A0A0N0P2Q7</accession>
<dbReference type="VEuPathDB" id="TriTrypDB:Lsey_0542_0010"/>
<feature type="region of interest" description="Disordered" evidence="1">
    <location>
        <begin position="177"/>
        <end position="244"/>
    </location>
</feature>
<evidence type="ECO:0000256" key="1">
    <source>
        <dbReference type="SAM" id="MobiDB-lite"/>
    </source>
</evidence>
<dbReference type="EMBL" id="LJSK01000542">
    <property type="protein sequence ID" value="KPI82787.1"/>
    <property type="molecule type" value="Genomic_DNA"/>
</dbReference>
<gene>
    <name evidence="2" type="ORF">ABL78_8200</name>
</gene>
<sequence length="546" mass="56895">MFAEKEAFEDRAYVHVSKALGANATTTSRVASAPSTPSAVSIAVPKVDSNAINATNVLYVPEVVRRPSGGSSAAATKPSPPAPALYPRALCQETSGSPLETDTLTHVASCNLVSANLTECGNNTNPKARAPLSTLPVTSLHLSRRGSAARLRELKELTPMPVPLTLVPVSPDCPLALQQQGSNVSSGKSVEPLDVPSSEGSASSLTSALAPMTREGTEERKSAKARSQQPSTGPSAPTYRTFAVHWPPSPLAGVQPVAKAKQLQTQPFMENVHCRSPSVEPMRVTSPLMPLSATPTALNSARTSRTSSRMSHVAAADEAALGSTSAMRRAVLPPRLLSPSLPLPFSRRSSRDDTSATPVGACTATASPFLTVNYRSPSFSAHPKDERGSSLARPVVPLQVASVAASQEMSSGGGNSGLALTPSLNLRGAGSNLQLDLRERSPTLTPTEGAAVKTGRDAWPCTRSAAALPGITITTASRPISPLYTTGAPALLSPSALQPIKATPQQSPLHFLAPHPQRNRSKSSAFSSKEESSASFTKLLCDDAHE</sequence>
<proteinExistence type="predicted"/>
<organism evidence="2 3">
    <name type="scientific">Leptomonas seymouri</name>
    <dbReference type="NCBI Taxonomy" id="5684"/>
    <lineage>
        <taxon>Eukaryota</taxon>
        <taxon>Discoba</taxon>
        <taxon>Euglenozoa</taxon>
        <taxon>Kinetoplastea</taxon>
        <taxon>Metakinetoplastina</taxon>
        <taxon>Trypanosomatida</taxon>
        <taxon>Trypanosomatidae</taxon>
        <taxon>Leishmaniinae</taxon>
        <taxon>Leptomonas</taxon>
    </lineage>
</organism>
<reference evidence="2 3" key="1">
    <citation type="journal article" date="2015" name="PLoS Pathog.">
        <title>Leptomonas seymouri: Adaptations to the Dixenous Life Cycle Analyzed by Genome Sequencing, Transcriptome Profiling and Co-infection with Leishmania donovani.</title>
        <authorList>
            <person name="Kraeva N."/>
            <person name="Butenko A."/>
            <person name="Hlavacova J."/>
            <person name="Kostygov A."/>
            <person name="Myskova J."/>
            <person name="Grybchuk D."/>
            <person name="Lestinova T."/>
            <person name="Votypka J."/>
            <person name="Volf P."/>
            <person name="Opperdoes F."/>
            <person name="Flegontov P."/>
            <person name="Lukes J."/>
            <person name="Yurchenko V."/>
        </authorList>
    </citation>
    <scope>NUCLEOTIDE SEQUENCE [LARGE SCALE GENOMIC DNA]</scope>
    <source>
        <strain evidence="2 3">ATCC 30220</strain>
    </source>
</reference>
<dbReference type="Proteomes" id="UP000038009">
    <property type="component" value="Unassembled WGS sequence"/>
</dbReference>
<evidence type="ECO:0000313" key="3">
    <source>
        <dbReference type="Proteomes" id="UP000038009"/>
    </source>
</evidence>
<keyword evidence="3" id="KW-1185">Reference proteome</keyword>
<feature type="compositionally biased region" description="Polar residues" evidence="1">
    <location>
        <begin position="225"/>
        <end position="235"/>
    </location>
</feature>
<dbReference type="AlphaFoldDB" id="A0A0N0P2Q7"/>
<feature type="compositionally biased region" description="Low complexity" evidence="1">
    <location>
        <begin position="197"/>
        <end position="210"/>
    </location>
</feature>
<feature type="compositionally biased region" description="Polar residues" evidence="1">
    <location>
        <begin position="177"/>
        <end position="188"/>
    </location>
</feature>